<reference evidence="1 2" key="1">
    <citation type="submission" date="2018-05" db="EMBL/GenBank/DDBJ databases">
        <title>Rhodohalobacter halophilus gen. nov., sp. nov., a moderately halophilic member of the family Balneolaceae.</title>
        <authorList>
            <person name="Liu Z.-W."/>
        </authorList>
    </citation>
    <scope>NUCLEOTIDE SEQUENCE [LARGE SCALE GENOMIC DNA]</scope>
    <source>
        <strain evidence="1 2">8A47</strain>
    </source>
</reference>
<gene>
    <name evidence="1" type="ORF">DDZ15_09350</name>
</gene>
<name>A0A316TQN0_9BACT</name>
<evidence type="ECO:0000313" key="1">
    <source>
        <dbReference type="EMBL" id="PWN06710.1"/>
    </source>
</evidence>
<protein>
    <submittedName>
        <fullName evidence="1">Uncharacterized protein</fullName>
    </submittedName>
</protein>
<dbReference type="EMBL" id="QGGB01000006">
    <property type="protein sequence ID" value="PWN06710.1"/>
    <property type="molecule type" value="Genomic_DNA"/>
</dbReference>
<proteinExistence type="predicted"/>
<accession>A0A316TQN0</accession>
<dbReference type="Proteomes" id="UP000245533">
    <property type="component" value="Unassembled WGS sequence"/>
</dbReference>
<evidence type="ECO:0000313" key="2">
    <source>
        <dbReference type="Proteomes" id="UP000245533"/>
    </source>
</evidence>
<sequence length="199" mass="23371">MLPDYPNLKREIQREFIYFMKEYVKQRFPLQGMVRRQVIHEGTDPHYQSEFQGEFEDEVTKLKKFSADAHFQKDELRDMSLSDVFQRFLDTVGKMGEKVEIASIQDLDDKLTEKGQIASVSKEFTPDDILKSLDTVLISFDKDGKAQLPTFMGGEEASKKIAEAFKKLDEEPYLTKFRDLIEKKKREWDARENSRKLVD</sequence>
<comment type="caution">
    <text evidence="1">The sequence shown here is derived from an EMBL/GenBank/DDBJ whole genome shotgun (WGS) entry which is preliminary data.</text>
</comment>
<keyword evidence="2" id="KW-1185">Reference proteome</keyword>
<organism evidence="1 2">
    <name type="scientific">Rhodohalobacter mucosus</name>
    <dbReference type="NCBI Taxonomy" id="2079485"/>
    <lineage>
        <taxon>Bacteria</taxon>
        <taxon>Pseudomonadati</taxon>
        <taxon>Balneolota</taxon>
        <taxon>Balneolia</taxon>
        <taxon>Balneolales</taxon>
        <taxon>Balneolaceae</taxon>
        <taxon>Rhodohalobacter</taxon>
    </lineage>
</organism>
<dbReference type="AlphaFoldDB" id="A0A316TQN0"/>